<gene>
    <name evidence="3" type="ORF">KMW28_23710</name>
</gene>
<dbReference type="AlphaFoldDB" id="A0AAX1NCZ3"/>
<evidence type="ECO:0000256" key="1">
    <source>
        <dbReference type="SAM" id="MobiDB-lite"/>
    </source>
</evidence>
<protein>
    <submittedName>
        <fullName evidence="3">BNR repeat-containing protein</fullName>
    </submittedName>
</protein>
<reference evidence="3 4" key="1">
    <citation type="submission" date="2021-05" db="EMBL/GenBank/DDBJ databases">
        <title>Comparative genomic studies on the polysaccharide-degrading batcterial strains of the Flammeovirga genus.</title>
        <authorList>
            <person name="Zewei F."/>
            <person name="Zheng Z."/>
            <person name="Yu L."/>
            <person name="Ruyue G."/>
            <person name="Yanhong M."/>
            <person name="Yuanyuan C."/>
            <person name="Jingyan G."/>
            <person name="Wenjun H."/>
        </authorList>
    </citation>
    <scope>NUCLEOTIDE SEQUENCE [LARGE SCALE GENOMIC DNA]</scope>
    <source>
        <strain evidence="3 4">NBRC:100898</strain>
    </source>
</reference>
<evidence type="ECO:0000256" key="2">
    <source>
        <dbReference type="SAM" id="SignalP"/>
    </source>
</evidence>
<feature type="signal peptide" evidence="2">
    <location>
        <begin position="1"/>
        <end position="23"/>
    </location>
</feature>
<feature type="chain" id="PRO_5043522272" evidence="2">
    <location>
        <begin position="24"/>
        <end position="572"/>
    </location>
</feature>
<dbReference type="EMBL" id="CP076133">
    <property type="protein sequence ID" value="QWG05428.1"/>
    <property type="molecule type" value="Genomic_DNA"/>
</dbReference>
<dbReference type="Pfam" id="PF15892">
    <property type="entry name" value="BNR_4"/>
    <property type="match status" value="1"/>
</dbReference>
<name>A0AAX1NCZ3_9BACT</name>
<organism evidence="3 4">
    <name type="scientific">Flammeovirga yaeyamensis</name>
    <dbReference type="NCBI Taxonomy" id="367791"/>
    <lineage>
        <taxon>Bacteria</taxon>
        <taxon>Pseudomonadati</taxon>
        <taxon>Bacteroidota</taxon>
        <taxon>Cytophagia</taxon>
        <taxon>Cytophagales</taxon>
        <taxon>Flammeovirgaceae</taxon>
        <taxon>Flammeovirga</taxon>
    </lineage>
</organism>
<dbReference type="Proteomes" id="UP000678679">
    <property type="component" value="Chromosome 2"/>
</dbReference>
<proteinExistence type="predicted"/>
<sequence>MKATFYYITSLISFLFMTVQTSAQVERIFEVKVTDSGLYFDGEERKSNLEVDNPGFEYYFGRRITPHGDCIKKYGDFLFLTWYMGGEENKNVMLSRLHIPTQTLETVKFEHTHVGFRNTYTHIGDSHNTIAVGVCPLDNTVHLLYDMHSYSKADFPDTYFNYQVSLEGAALAPVGSFNRDLFRSKQTYLNASYNYSDITYPNFFLNDDDELFVWFREGGNNNGMYKFAKYTDGVWGPFTNFSTLNAKSKGNLYNWGLYGDLKYINGKLRVGFLKRMSYNDDKYVYNNGFHYGYTNDPSGETEWYNYKGESFSIPLVSPEKLFFYEPGDVVTQGGANSVRISTGVNFTVTDNESVHFITNSIKSEVDNQKKNVHAYKKAGDDDFTITTDFPGGDLYAVDGDMVYLISMKNNKPYILKAEGGTNNWEELYTATDGINMLHSNILIQDGQLFVYAMERNVSGDARPIYIQGYDLGIEPVEEEPNPDPDHETDPETDPEDEIISSTSLDNAPFKCFGATGAIKLSEMSSRNEVVVYNLFGSLVYHQVVNTTHLTIPLRSGLYIVNVSGHTKKVFVK</sequence>
<dbReference type="RefSeq" id="WP_169661916.1">
    <property type="nucleotide sequence ID" value="NZ_CP076133.1"/>
</dbReference>
<accession>A0AAX1NCZ3</accession>
<evidence type="ECO:0000313" key="4">
    <source>
        <dbReference type="Proteomes" id="UP000678679"/>
    </source>
</evidence>
<dbReference type="KEGG" id="fya:KMW28_23710"/>
<feature type="region of interest" description="Disordered" evidence="1">
    <location>
        <begin position="474"/>
        <end position="500"/>
    </location>
</feature>
<keyword evidence="4" id="KW-1185">Reference proteome</keyword>
<keyword evidence="2" id="KW-0732">Signal</keyword>
<evidence type="ECO:0000313" key="3">
    <source>
        <dbReference type="EMBL" id="QWG05428.1"/>
    </source>
</evidence>